<keyword evidence="2" id="KW-1185">Reference proteome</keyword>
<dbReference type="Proteomes" id="UP000217895">
    <property type="component" value="Chromosome"/>
</dbReference>
<protein>
    <submittedName>
        <fullName evidence="1">Uncharacterized protein</fullName>
    </submittedName>
</protein>
<name>A0A1Z4JP66_LEPBY</name>
<evidence type="ECO:0000313" key="1">
    <source>
        <dbReference type="EMBL" id="BAY58561.1"/>
    </source>
</evidence>
<evidence type="ECO:0000313" key="2">
    <source>
        <dbReference type="Proteomes" id="UP000217895"/>
    </source>
</evidence>
<sequence>MLLDFSPAFARLITHVLPKLIMKREQLVSLETIARGAVAEQFDYELTKVLGNIVDPNTNPCEARTITIKVVFKPDMRRESAAIKASASSSLAANIPVTTTLFIEERGNSVIATEMSGYDQAELPLK</sequence>
<reference evidence="1 2" key="1">
    <citation type="submission" date="2017-06" db="EMBL/GenBank/DDBJ databases">
        <title>Genome sequencing of cyanobaciteial culture collection at National Institute for Environmental Studies (NIES).</title>
        <authorList>
            <person name="Hirose Y."/>
            <person name="Shimura Y."/>
            <person name="Fujisawa T."/>
            <person name="Nakamura Y."/>
            <person name="Kawachi M."/>
        </authorList>
    </citation>
    <scope>NUCLEOTIDE SEQUENCE [LARGE SCALE GENOMIC DNA]</scope>
    <source>
        <strain evidence="1 2">NIES-2135</strain>
    </source>
</reference>
<proteinExistence type="predicted"/>
<gene>
    <name evidence="1" type="ORF">NIES2135_54340</name>
</gene>
<dbReference type="AlphaFoldDB" id="A0A1Z4JP66"/>
<accession>A0A1Z4JP66</accession>
<dbReference type="EMBL" id="AP018203">
    <property type="protein sequence ID" value="BAY58561.1"/>
    <property type="molecule type" value="Genomic_DNA"/>
</dbReference>
<organism evidence="1 2">
    <name type="scientific">Leptolyngbya boryana NIES-2135</name>
    <dbReference type="NCBI Taxonomy" id="1973484"/>
    <lineage>
        <taxon>Bacteria</taxon>
        <taxon>Bacillati</taxon>
        <taxon>Cyanobacteriota</taxon>
        <taxon>Cyanophyceae</taxon>
        <taxon>Leptolyngbyales</taxon>
        <taxon>Leptolyngbyaceae</taxon>
        <taxon>Leptolyngbya group</taxon>
        <taxon>Leptolyngbya</taxon>
    </lineage>
</organism>